<keyword evidence="4 6" id="KW-0732">Signal</keyword>
<keyword evidence="3 6" id="KW-0645">Protease</keyword>
<proteinExistence type="inferred from homology"/>
<evidence type="ECO:0000256" key="4">
    <source>
        <dbReference type="ARBA" id="ARBA00022729"/>
    </source>
</evidence>
<evidence type="ECO:0000256" key="6">
    <source>
        <dbReference type="RuleBase" id="RU366067"/>
    </source>
</evidence>
<evidence type="ECO:0000313" key="7">
    <source>
        <dbReference type="EMBL" id="MET1490125.1"/>
    </source>
</evidence>
<dbReference type="SUPFAM" id="SSF50494">
    <property type="entry name" value="Trypsin-like serine proteases"/>
    <property type="match status" value="1"/>
</dbReference>
<evidence type="ECO:0000256" key="5">
    <source>
        <dbReference type="ARBA" id="ARBA00022801"/>
    </source>
</evidence>
<keyword evidence="8" id="KW-1185">Reference proteome</keyword>
<protein>
    <recommendedName>
        <fullName evidence="6">Dipeptidyl-peptidase</fullName>
        <ecNumber evidence="6">3.4.14.-</ecNumber>
    </recommendedName>
</protein>
<dbReference type="PANTHER" id="PTHR38469">
    <property type="entry name" value="PERIPLASMIC PEPTIDASE SUBFAMILY S1B"/>
    <property type="match status" value="1"/>
</dbReference>
<keyword evidence="5 6" id="KW-0378">Hydrolase</keyword>
<evidence type="ECO:0000256" key="1">
    <source>
        <dbReference type="ARBA" id="ARBA00010491"/>
    </source>
</evidence>
<dbReference type="Gene3D" id="2.40.10.10">
    <property type="entry name" value="Trypsin-like serine proteases"/>
    <property type="match status" value="1"/>
</dbReference>
<evidence type="ECO:0000256" key="3">
    <source>
        <dbReference type="ARBA" id="ARBA00022670"/>
    </source>
</evidence>
<sequence length="683" mass="73940">MLRSRPLRAVLLALLPCLSAHAAEGLWTFDRPPVEALGKQYGFAPDAAWLAALQGAAVNFGASASFVSPDGLALTNHHVVLGCASRLATPEKDIVAKGFVARSREEELRCPGGEASVLTGIEDVTARIRAAEDNAKDEAGQASARRAAITAIEQECQQAAGATGQCRVVSLYQGAVWNLYRSDRYDDVRLVFAPEYQAGFYGGDPDNFVYPRFALDVGLVRLYRDGKPVRPAHWLHIDPAGPKPGEPLFVAGHPGATQRLMTEAQLRELRDVQNPLALAGAQRRIDVVLAYGKRSPEAERQSKDELFGLQNWYKSLSGAQAALSKTGFLERKAAQESDLRARAAGKVKGDPWADISAVVARQSARAKLDWVSDFRGPNLLARAGTLVQWAHETRLPEAERLPEFRQASLPRTQARLLADSPAYRELDRVLLLDRLAEARELLGAGHPFVKAFEGEGAAALEQAIAGTKLDQAAERRRLIEAGPDAIDASNDPMLVLARRLEPFVRESRHFAEDQVAGPIGRAAARIEQARYAAYGSSVAPDATGTLRFSYGEVKGYASAGVAHPWKTTIGGLFDRAASFDEVAPFNVTPSWRKARTTLNPDTPFNYVLTADIVGGNSGSPIVNRAGDLVGLIFDGNPASLGNYYQYAEDTERAVAVHPAAILEALDKVYQAGSLVRELQSPKR</sequence>
<dbReference type="PANTHER" id="PTHR38469:SF1">
    <property type="entry name" value="PERIPLASMIC PEPTIDASE SUBFAMILY S1B"/>
    <property type="match status" value="1"/>
</dbReference>
<organism evidence="7 8">
    <name type="scientific">Uliginosibacterium paludis</name>
    <dbReference type="NCBI Taxonomy" id="1615952"/>
    <lineage>
        <taxon>Bacteria</taxon>
        <taxon>Pseudomonadati</taxon>
        <taxon>Pseudomonadota</taxon>
        <taxon>Betaproteobacteria</taxon>
        <taxon>Rhodocyclales</taxon>
        <taxon>Zoogloeaceae</taxon>
        <taxon>Uliginosibacterium</taxon>
    </lineage>
</organism>
<evidence type="ECO:0000313" key="8">
    <source>
        <dbReference type="Proteomes" id="UP001548590"/>
    </source>
</evidence>
<dbReference type="EMBL" id="JBEWLZ010000004">
    <property type="protein sequence ID" value="MET1490125.1"/>
    <property type="molecule type" value="Genomic_DNA"/>
</dbReference>
<comment type="caution">
    <text evidence="7">The sequence shown here is derived from an EMBL/GenBank/DDBJ whole genome shotgun (WGS) entry which is preliminary data.</text>
</comment>
<evidence type="ECO:0000256" key="2">
    <source>
        <dbReference type="ARBA" id="ARBA00022438"/>
    </source>
</evidence>
<feature type="signal peptide" evidence="6">
    <location>
        <begin position="1"/>
        <end position="22"/>
    </location>
</feature>
<feature type="chain" id="PRO_5044991684" description="Dipeptidyl-peptidase" evidence="6">
    <location>
        <begin position="23"/>
        <end position="683"/>
    </location>
</feature>
<dbReference type="InterPro" id="IPR019500">
    <property type="entry name" value="Pep_S46"/>
</dbReference>
<accession>A0ABV2CQC2</accession>
<keyword evidence="2 6" id="KW-0031">Aminopeptidase</keyword>
<dbReference type="Pfam" id="PF10459">
    <property type="entry name" value="Peptidase_S46"/>
    <property type="match status" value="1"/>
</dbReference>
<dbReference type="InterPro" id="IPR009003">
    <property type="entry name" value="Peptidase_S1_PA"/>
</dbReference>
<reference evidence="7 8" key="1">
    <citation type="submission" date="2024-07" db="EMBL/GenBank/DDBJ databases">
        <title>Uliginosibacterium paludis KCTC:42655.</title>
        <authorList>
            <person name="Kim M.K."/>
        </authorList>
    </citation>
    <scope>NUCLEOTIDE SEQUENCE [LARGE SCALE GENOMIC DNA]</scope>
    <source>
        <strain evidence="7 8">KCTC 42655</strain>
    </source>
</reference>
<gene>
    <name evidence="7" type="ORF">ABVT11_09825</name>
</gene>
<dbReference type="InterPro" id="IPR043504">
    <property type="entry name" value="Peptidase_S1_PA_chymotrypsin"/>
</dbReference>
<dbReference type="RefSeq" id="WP_345923628.1">
    <property type="nucleotide sequence ID" value="NZ_JBDIVF010000001.1"/>
</dbReference>
<dbReference type="Proteomes" id="UP001548590">
    <property type="component" value="Unassembled WGS sequence"/>
</dbReference>
<comment type="function">
    <text evidence="6">Catalyzes the removal of dipeptides from the N-terminus of oligopeptides.</text>
</comment>
<comment type="similarity">
    <text evidence="1 6">Belongs to the peptidase S46 family.</text>
</comment>
<dbReference type="EC" id="3.4.14.-" evidence="6"/>
<keyword evidence="6" id="KW-0720">Serine protease</keyword>
<name>A0ABV2CQC2_9RHOO</name>